<name>A0AC35UAM6_9BILA</name>
<dbReference type="WBParaSite" id="RSKR_0000884633.1">
    <property type="protein sequence ID" value="RSKR_0000884633.1"/>
    <property type="gene ID" value="RSKR_0000884633"/>
</dbReference>
<sequence length="100" mass="11037">MSLSGMLPQMEEFIFDTPLKINSIVFISKTLGDDIKQSHDDAATLLSRGSLIFVAMGDAVDINLLKTLPHTAVISWPDMSKYDPELLRQEILGNLACSQN</sequence>
<proteinExistence type="predicted"/>
<protein>
    <submittedName>
        <fullName evidence="2">Glucuronosyltransferase</fullName>
    </submittedName>
</protein>
<reference evidence="2" key="1">
    <citation type="submission" date="2016-11" db="UniProtKB">
        <authorList>
            <consortium name="WormBaseParasite"/>
        </authorList>
    </citation>
    <scope>IDENTIFICATION</scope>
    <source>
        <strain evidence="2">KR3021</strain>
    </source>
</reference>
<evidence type="ECO:0000313" key="2">
    <source>
        <dbReference type="WBParaSite" id="RSKR_0000884633.1"/>
    </source>
</evidence>
<organism evidence="1 2">
    <name type="scientific">Rhabditophanes sp. KR3021</name>
    <dbReference type="NCBI Taxonomy" id="114890"/>
    <lineage>
        <taxon>Eukaryota</taxon>
        <taxon>Metazoa</taxon>
        <taxon>Ecdysozoa</taxon>
        <taxon>Nematoda</taxon>
        <taxon>Chromadorea</taxon>
        <taxon>Rhabditida</taxon>
        <taxon>Tylenchina</taxon>
        <taxon>Panagrolaimomorpha</taxon>
        <taxon>Strongyloidoidea</taxon>
        <taxon>Alloionematidae</taxon>
        <taxon>Rhabditophanes</taxon>
    </lineage>
</organism>
<evidence type="ECO:0000313" key="1">
    <source>
        <dbReference type="Proteomes" id="UP000095286"/>
    </source>
</evidence>
<accession>A0AC35UAM6</accession>
<dbReference type="Proteomes" id="UP000095286">
    <property type="component" value="Unplaced"/>
</dbReference>